<comment type="caution">
    <text evidence="1">The sequence shown here is derived from an EMBL/GenBank/DDBJ whole genome shotgun (WGS) entry which is preliminary data.</text>
</comment>
<protein>
    <submittedName>
        <fullName evidence="1">Cupin</fullName>
    </submittedName>
</protein>
<proteinExistence type="predicted"/>
<dbReference type="EMBL" id="JXQV01000022">
    <property type="protein sequence ID" value="KIQ00007.1"/>
    <property type="molecule type" value="Genomic_DNA"/>
</dbReference>
<dbReference type="Proteomes" id="UP000035017">
    <property type="component" value="Unassembled WGS sequence"/>
</dbReference>
<dbReference type="PANTHER" id="PTHR36448:SF2">
    <property type="entry name" value="CUPIN TYPE-1 DOMAIN-CONTAINING PROTEIN"/>
    <property type="match status" value="1"/>
</dbReference>
<name>A0A0D0J3A3_AGRTU</name>
<dbReference type="SUPFAM" id="SSF51182">
    <property type="entry name" value="RmlC-like cupins"/>
    <property type="match status" value="1"/>
</dbReference>
<dbReference type="PIRSF" id="PIRSF019307">
    <property type="entry name" value="UCP019307"/>
    <property type="match status" value="1"/>
</dbReference>
<dbReference type="InterPro" id="IPR047121">
    <property type="entry name" value="YjiB-like"/>
</dbReference>
<dbReference type="InterPro" id="IPR011051">
    <property type="entry name" value="RmlC_Cupin_sf"/>
</dbReference>
<reference evidence="1 2" key="1">
    <citation type="submission" date="2014-12" db="EMBL/GenBank/DDBJ databases">
        <title>16Stimator: statistical estimation of ribosomal gene copy numbers from draft genome assemblies.</title>
        <authorList>
            <person name="Perisin M.A."/>
            <person name="Vetter M."/>
            <person name="Gilbert J.A."/>
            <person name="Bergelson J."/>
        </authorList>
    </citation>
    <scope>NUCLEOTIDE SEQUENCE [LARGE SCALE GENOMIC DNA]</scope>
    <source>
        <strain evidence="1 2">MEJ076</strain>
    </source>
</reference>
<gene>
    <name evidence="1" type="ORF">RU07_17625</name>
</gene>
<dbReference type="PANTHER" id="PTHR36448">
    <property type="entry name" value="BLR7373 PROTEIN"/>
    <property type="match status" value="1"/>
</dbReference>
<organism evidence="1 2">
    <name type="scientific">Agrobacterium tumefaciens</name>
    <dbReference type="NCBI Taxonomy" id="358"/>
    <lineage>
        <taxon>Bacteria</taxon>
        <taxon>Pseudomonadati</taxon>
        <taxon>Pseudomonadota</taxon>
        <taxon>Alphaproteobacteria</taxon>
        <taxon>Hyphomicrobiales</taxon>
        <taxon>Rhizobiaceae</taxon>
        <taxon>Rhizobium/Agrobacterium group</taxon>
        <taxon>Agrobacterium</taxon>
        <taxon>Agrobacterium tumefaciens complex</taxon>
    </lineage>
</organism>
<dbReference type="OrthoDB" id="9791759at2"/>
<evidence type="ECO:0000313" key="1">
    <source>
        <dbReference type="EMBL" id="KIQ00007.1"/>
    </source>
</evidence>
<dbReference type="CDD" id="cd02219">
    <property type="entry name" value="cupin_YjlB-like"/>
    <property type="match status" value="1"/>
</dbReference>
<dbReference type="InterPro" id="IPR014710">
    <property type="entry name" value="RmlC-like_jellyroll"/>
</dbReference>
<dbReference type="AlphaFoldDB" id="A0A0D0J3A3"/>
<evidence type="ECO:0000313" key="2">
    <source>
        <dbReference type="Proteomes" id="UP000035017"/>
    </source>
</evidence>
<dbReference type="InterPro" id="IPR014500">
    <property type="entry name" value="UCP019307_cupin"/>
</dbReference>
<accession>A0A0D0J3A3</accession>
<sequence>MRTEHFMLPESDWVPNNPNFPVIIYRQIDLAGGCADFEAVFAACGWTGIWRNGVFDYHHYHSHAHEVLGIGRGGAKLQIGGPDGPVLDVTQGDCLILPAGTGHRNIESSPEFQVVGAYPPGQSADIQRAAPTAAMLATIAALPKPDSDPALASSGGLNALWRETAGSAMRR</sequence>
<dbReference type="Gene3D" id="2.60.120.10">
    <property type="entry name" value="Jelly Rolls"/>
    <property type="match status" value="1"/>
</dbReference>